<dbReference type="InterPro" id="IPR019576">
    <property type="entry name" value="Pyridoxamine_oxidase_dimer_C"/>
</dbReference>
<feature type="binding site" evidence="5 7">
    <location>
        <position position="114"/>
    </location>
    <ligand>
        <name>FMN</name>
        <dbReference type="ChEBI" id="CHEBI:58210"/>
    </ligand>
</feature>
<dbReference type="Pfam" id="PF01243">
    <property type="entry name" value="PNPOx_N"/>
    <property type="match status" value="1"/>
</dbReference>
<comment type="similarity">
    <text evidence="1 5">Belongs to the pyridoxamine 5'-phosphate oxidase family.</text>
</comment>
<name>A0A7Y9IB38_9ACTN</name>
<dbReference type="NCBIfam" id="NF004231">
    <property type="entry name" value="PRK05679.1"/>
    <property type="match status" value="1"/>
</dbReference>
<comment type="subunit">
    <text evidence="5">Homodimer.</text>
</comment>
<dbReference type="Gene3D" id="2.30.110.10">
    <property type="entry name" value="Electron Transport, Fmn-binding Protein, Chain A"/>
    <property type="match status" value="1"/>
</dbReference>
<dbReference type="RefSeq" id="WP_312879252.1">
    <property type="nucleotide sequence ID" value="NZ_JACCBU010000001.1"/>
</dbReference>
<dbReference type="GO" id="GO:0008615">
    <property type="term" value="P:pyridoxine biosynthetic process"/>
    <property type="evidence" value="ECO:0007669"/>
    <property type="project" value="UniProtKB-UniRule"/>
</dbReference>
<evidence type="ECO:0000313" key="10">
    <source>
        <dbReference type="EMBL" id="NYE73557.1"/>
    </source>
</evidence>
<dbReference type="Pfam" id="PF10590">
    <property type="entry name" value="PNP_phzG_C"/>
    <property type="match status" value="1"/>
</dbReference>
<feature type="binding site" evidence="5 6">
    <location>
        <position position="132"/>
    </location>
    <ligand>
        <name>substrate</name>
    </ligand>
</feature>
<comment type="cofactor">
    <cofactor evidence="5 7">
        <name>FMN</name>
        <dbReference type="ChEBI" id="CHEBI:58210"/>
    </cofactor>
    <text evidence="5 7">Binds 1 FMN per subunit.</text>
</comment>
<dbReference type="AlphaFoldDB" id="A0A7Y9IB38"/>
<dbReference type="GO" id="GO:0004733">
    <property type="term" value="F:pyridoxamine phosphate oxidase activity"/>
    <property type="evidence" value="ECO:0007669"/>
    <property type="project" value="UniProtKB-UniRule"/>
</dbReference>
<comment type="caution">
    <text evidence="10">The sequence shown here is derived from an EMBL/GenBank/DDBJ whole genome shotgun (WGS) entry which is preliminary data.</text>
</comment>
<comment type="pathway">
    <text evidence="5">Cofactor metabolism; pyridoxal 5'-phosphate salvage; pyridoxal 5'-phosphate from pyridoxine 5'-phosphate: step 1/1.</text>
</comment>
<dbReference type="Proteomes" id="UP000569914">
    <property type="component" value="Unassembled WGS sequence"/>
</dbReference>
<feature type="binding site" evidence="5 6">
    <location>
        <position position="136"/>
    </location>
    <ligand>
        <name>substrate</name>
    </ligand>
</feature>
<protein>
    <recommendedName>
        <fullName evidence="5">Pyridoxine/pyridoxamine 5'-phosphate oxidase</fullName>
        <ecNumber evidence="5">1.4.3.5</ecNumber>
    </recommendedName>
    <alternativeName>
        <fullName evidence="5">PNP/PMP oxidase</fullName>
        <shortName evidence="5">PNPOx</shortName>
    </alternativeName>
    <alternativeName>
        <fullName evidence="5">Pyridoxal 5'-phosphate synthase</fullName>
    </alternativeName>
</protein>
<dbReference type="InterPro" id="IPR019740">
    <property type="entry name" value="Pyridox_Oxase_CS"/>
</dbReference>
<proteinExistence type="inferred from homology"/>
<feature type="binding site" evidence="5 7">
    <location>
        <position position="193"/>
    </location>
    <ligand>
        <name>FMN</name>
        <dbReference type="ChEBI" id="CHEBI:58210"/>
    </ligand>
</feature>
<reference evidence="10 11" key="1">
    <citation type="submission" date="2020-07" db="EMBL/GenBank/DDBJ databases">
        <title>Sequencing the genomes of 1000 actinobacteria strains.</title>
        <authorList>
            <person name="Klenk H.-P."/>
        </authorList>
    </citation>
    <scope>NUCLEOTIDE SEQUENCE [LARGE SCALE GENOMIC DNA]</scope>
    <source>
        <strain evidence="10 11">DSM 22083</strain>
    </source>
</reference>
<evidence type="ECO:0000256" key="7">
    <source>
        <dbReference type="PIRSR" id="PIRSR000190-2"/>
    </source>
</evidence>
<dbReference type="EC" id="1.4.3.5" evidence="5"/>
<keyword evidence="4 5" id="KW-0560">Oxidoreductase</keyword>
<dbReference type="HAMAP" id="MF_01629">
    <property type="entry name" value="PdxH"/>
    <property type="match status" value="1"/>
</dbReference>
<feature type="binding site" evidence="5 7">
    <location>
        <begin position="85"/>
        <end position="86"/>
    </location>
    <ligand>
        <name>FMN</name>
        <dbReference type="ChEBI" id="CHEBI:58210"/>
    </ligand>
</feature>
<evidence type="ECO:0000256" key="5">
    <source>
        <dbReference type="HAMAP-Rule" id="MF_01629"/>
    </source>
</evidence>
<sequence>MADTPSNTDLAAERVDYTGDHLLESAAPPNPYPLFEAWLADAFAAKESGVLPEPTAMVVGTVSEGRPRSRTLLLKEADPDGFVFYTNYDSAKGRELADQPAVSLLFGWYPLHRQVRVEGTAAPVPRAESEAYFATRPRGSQLGAWASAQSSRVTFEELHASYRKAEQRFADRDVPCPPHWGGYRVIPTMIEFWQGQPSRMHDRLRYDRVGSAWTLTRLAP</sequence>
<gene>
    <name evidence="5" type="primary">pdxH</name>
    <name evidence="10" type="ORF">BKA15_004886</name>
</gene>
<dbReference type="GO" id="GO:0010181">
    <property type="term" value="F:FMN binding"/>
    <property type="evidence" value="ECO:0007669"/>
    <property type="project" value="UniProtKB-UniRule"/>
</dbReference>
<dbReference type="NCBIfam" id="TIGR00558">
    <property type="entry name" value="pdxH"/>
    <property type="match status" value="1"/>
</dbReference>
<dbReference type="SUPFAM" id="SSF50475">
    <property type="entry name" value="FMN-binding split barrel"/>
    <property type="match status" value="1"/>
</dbReference>
<comment type="pathway">
    <text evidence="5">Cofactor metabolism; pyridoxal 5'-phosphate salvage; pyridoxal 5'-phosphate from pyridoxamine 5'-phosphate: step 1/1.</text>
</comment>
<dbReference type="PANTHER" id="PTHR10851:SF0">
    <property type="entry name" value="PYRIDOXINE-5'-PHOSPHATE OXIDASE"/>
    <property type="match status" value="1"/>
</dbReference>
<dbReference type="PANTHER" id="PTHR10851">
    <property type="entry name" value="PYRIDOXINE-5-PHOSPHATE OXIDASE"/>
    <property type="match status" value="1"/>
</dbReference>
<feature type="binding site" evidence="5 6">
    <location>
        <begin position="199"/>
        <end position="201"/>
    </location>
    <ligand>
        <name>substrate</name>
    </ligand>
</feature>
<dbReference type="EMBL" id="JACCBU010000001">
    <property type="protein sequence ID" value="NYE73557.1"/>
    <property type="molecule type" value="Genomic_DNA"/>
</dbReference>
<feature type="binding site" evidence="5 6">
    <location>
        <position position="75"/>
    </location>
    <ligand>
        <name>substrate</name>
    </ligand>
</feature>
<feature type="binding site" evidence="5 6">
    <location>
        <position position="140"/>
    </location>
    <ligand>
        <name>substrate</name>
    </ligand>
</feature>
<evidence type="ECO:0000256" key="3">
    <source>
        <dbReference type="ARBA" id="ARBA00022643"/>
    </source>
</evidence>
<keyword evidence="11" id="KW-1185">Reference proteome</keyword>
<dbReference type="UniPathway" id="UPA01068">
    <property type="reaction ID" value="UER00304"/>
</dbReference>
<feature type="binding site" evidence="6">
    <location>
        <begin position="14"/>
        <end position="17"/>
    </location>
    <ligand>
        <name>substrate</name>
    </ligand>
</feature>
<feature type="binding site" evidence="5 7">
    <location>
        <position position="92"/>
    </location>
    <ligand>
        <name>FMN</name>
        <dbReference type="ChEBI" id="CHEBI:58210"/>
    </ligand>
</feature>
<feature type="domain" description="Pyridoxamine 5'-phosphate oxidase N-terminal" evidence="8">
    <location>
        <begin position="50"/>
        <end position="152"/>
    </location>
</feature>
<evidence type="ECO:0000256" key="6">
    <source>
        <dbReference type="PIRSR" id="PIRSR000190-1"/>
    </source>
</evidence>
<organism evidence="10 11">
    <name type="scientific">Microlunatus parietis</name>
    <dbReference type="NCBI Taxonomy" id="682979"/>
    <lineage>
        <taxon>Bacteria</taxon>
        <taxon>Bacillati</taxon>
        <taxon>Actinomycetota</taxon>
        <taxon>Actinomycetes</taxon>
        <taxon>Propionibacteriales</taxon>
        <taxon>Propionibacteriaceae</taxon>
        <taxon>Microlunatus</taxon>
    </lineage>
</organism>
<comment type="function">
    <text evidence="5">Catalyzes the oxidation of either pyridoxine 5'-phosphate (PNP) or pyridoxamine 5'-phosphate (PMP) into pyridoxal 5'-phosphate (PLP).</text>
</comment>
<evidence type="ECO:0000256" key="2">
    <source>
        <dbReference type="ARBA" id="ARBA00022630"/>
    </source>
</evidence>
<comment type="catalytic activity">
    <reaction evidence="5">
        <text>pyridoxamine 5'-phosphate + O2 + H2O = pyridoxal 5'-phosphate + H2O2 + NH4(+)</text>
        <dbReference type="Rhea" id="RHEA:15817"/>
        <dbReference type="ChEBI" id="CHEBI:15377"/>
        <dbReference type="ChEBI" id="CHEBI:15379"/>
        <dbReference type="ChEBI" id="CHEBI:16240"/>
        <dbReference type="ChEBI" id="CHEBI:28938"/>
        <dbReference type="ChEBI" id="CHEBI:58451"/>
        <dbReference type="ChEBI" id="CHEBI:597326"/>
        <dbReference type="EC" id="1.4.3.5"/>
    </reaction>
</comment>
<feature type="binding site" evidence="5 7">
    <location>
        <begin position="149"/>
        <end position="150"/>
    </location>
    <ligand>
        <name>FMN</name>
        <dbReference type="ChEBI" id="CHEBI:58210"/>
    </ligand>
</feature>
<evidence type="ECO:0000259" key="9">
    <source>
        <dbReference type="Pfam" id="PF10590"/>
    </source>
</evidence>
<feature type="binding site" evidence="5 7">
    <location>
        <position position="203"/>
    </location>
    <ligand>
        <name>FMN</name>
        <dbReference type="ChEBI" id="CHEBI:58210"/>
    </ligand>
</feature>
<evidence type="ECO:0000256" key="4">
    <source>
        <dbReference type="ARBA" id="ARBA00023002"/>
    </source>
</evidence>
<comment type="catalytic activity">
    <reaction evidence="5">
        <text>pyridoxine 5'-phosphate + O2 = pyridoxal 5'-phosphate + H2O2</text>
        <dbReference type="Rhea" id="RHEA:15149"/>
        <dbReference type="ChEBI" id="CHEBI:15379"/>
        <dbReference type="ChEBI" id="CHEBI:16240"/>
        <dbReference type="ChEBI" id="CHEBI:58589"/>
        <dbReference type="ChEBI" id="CHEBI:597326"/>
        <dbReference type="EC" id="1.4.3.5"/>
    </reaction>
</comment>
<keyword evidence="5" id="KW-0664">Pyridoxine biosynthesis</keyword>
<evidence type="ECO:0000259" key="8">
    <source>
        <dbReference type="Pfam" id="PF01243"/>
    </source>
</evidence>
<evidence type="ECO:0000313" key="11">
    <source>
        <dbReference type="Proteomes" id="UP000569914"/>
    </source>
</evidence>
<dbReference type="InterPro" id="IPR011576">
    <property type="entry name" value="Pyridox_Oxase_N"/>
</dbReference>
<dbReference type="InterPro" id="IPR012349">
    <property type="entry name" value="Split_barrel_FMN-bd"/>
</dbReference>
<comment type="caution">
    <text evidence="5">Lacks conserved residue(s) required for the propagation of feature annotation.</text>
</comment>
<dbReference type="PIRSF" id="PIRSF000190">
    <property type="entry name" value="Pyd_amn-ph_oxd"/>
    <property type="match status" value="1"/>
</dbReference>
<feature type="binding site" evidence="5 7">
    <location>
        <begin position="70"/>
        <end position="75"/>
    </location>
    <ligand>
        <name>FMN</name>
        <dbReference type="ChEBI" id="CHEBI:58210"/>
    </ligand>
</feature>
<accession>A0A7Y9IB38</accession>
<evidence type="ECO:0000256" key="1">
    <source>
        <dbReference type="ARBA" id="ARBA00007301"/>
    </source>
</evidence>
<keyword evidence="2 5" id="KW-0285">Flavoprotein</keyword>
<dbReference type="PROSITE" id="PS01064">
    <property type="entry name" value="PYRIDOX_OXIDASE"/>
    <property type="match status" value="1"/>
</dbReference>
<feature type="domain" description="Pyridoxine 5'-phosphate oxidase dimerisation C-terminal" evidence="9">
    <location>
        <begin position="180"/>
        <end position="220"/>
    </location>
</feature>
<keyword evidence="3 5" id="KW-0288">FMN</keyword>
<dbReference type="InterPro" id="IPR000659">
    <property type="entry name" value="Pyridox_Oxase"/>
</dbReference>